<sequence length="70" mass="7555">MGTSTFPLNSSQFSSILSTSTPLLRFLRSSSAFLSLLNILLPSSSSSCSLSSSLALVLELFLTSRYPYLD</sequence>
<dbReference type="EMBL" id="JBAWTH010000108">
    <property type="protein sequence ID" value="KAL2276779.1"/>
    <property type="molecule type" value="Genomic_DNA"/>
</dbReference>
<keyword evidence="2" id="KW-1185">Reference proteome</keyword>
<gene>
    <name evidence="1" type="ORF">FJTKL_00441</name>
</gene>
<evidence type="ECO:0000313" key="1">
    <source>
        <dbReference type="EMBL" id="KAL2276779.1"/>
    </source>
</evidence>
<proteinExistence type="predicted"/>
<name>A0ABR4E2Z8_9PEZI</name>
<reference evidence="1 2" key="1">
    <citation type="submission" date="2024-03" db="EMBL/GenBank/DDBJ databases">
        <title>A high-quality draft genome sequence of Diaporthe vaccinii, a causative agent of upright dieback and viscid rot disease in cranberry plants.</title>
        <authorList>
            <person name="Sarrasin M."/>
            <person name="Lang B.F."/>
            <person name="Burger G."/>
        </authorList>
    </citation>
    <scope>NUCLEOTIDE SEQUENCE [LARGE SCALE GENOMIC DNA]</scope>
    <source>
        <strain evidence="1 2">IS7</strain>
    </source>
</reference>
<dbReference type="Proteomes" id="UP001600888">
    <property type="component" value="Unassembled WGS sequence"/>
</dbReference>
<comment type="caution">
    <text evidence="1">The sequence shown here is derived from an EMBL/GenBank/DDBJ whole genome shotgun (WGS) entry which is preliminary data.</text>
</comment>
<evidence type="ECO:0000313" key="2">
    <source>
        <dbReference type="Proteomes" id="UP001600888"/>
    </source>
</evidence>
<accession>A0ABR4E2Z8</accession>
<protein>
    <submittedName>
        <fullName evidence="1">Uncharacterized protein</fullName>
    </submittedName>
</protein>
<organism evidence="1 2">
    <name type="scientific">Diaporthe vaccinii</name>
    <dbReference type="NCBI Taxonomy" id="105482"/>
    <lineage>
        <taxon>Eukaryota</taxon>
        <taxon>Fungi</taxon>
        <taxon>Dikarya</taxon>
        <taxon>Ascomycota</taxon>
        <taxon>Pezizomycotina</taxon>
        <taxon>Sordariomycetes</taxon>
        <taxon>Sordariomycetidae</taxon>
        <taxon>Diaporthales</taxon>
        <taxon>Diaporthaceae</taxon>
        <taxon>Diaporthe</taxon>
        <taxon>Diaporthe eres species complex</taxon>
    </lineage>
</organism>